<dbReference type="EMBL" id="BAABID010000002">
    <property type="protein sequence ID" value="GAA4717039.1"/>
    <property type="molecule type" value="Genomic_DNA"/>
</dbReference>
<feature type="compositionally biased region" description="Basic and acidic residues" evidence="1">
    <location>
        <begin position="1"/>
        <end position="10"/>
    </location>
</feature>
<name>A0ABP8XYP5_9MICO</name>
<keyword evidence="3" id="KW-1185">Reference proteome</keyword>
<evidence type="ECO:0000313" key="3">
    <source>
        <dbReference type="Proteomes" id="UP001500956"/>
    </source>
</evidence>
<evidence type="ECO:0000313" key="2">
    <source>
        <dbReference type="EMBL" id="GAA4717039.1"/>
    </source>
</evidence>
<feature type="compositionally biased region" description="Basic and acidic residues" evidence="1">
    <location>
        <begin position="116"/>
        <end position="135"/>
    </location>
</feature>
<organism evidence="2 3">
    <name type="scientific">Isoptericola chiayiensis</name>
    <dbReference type="NCBI Taxonomy" id="579446"/>
    <lineage>
        <taxon>Bacteria</taxon>
        <taxon>Bacillati</taxon>
        <taxon>Actinomycetota</taxon>
        <taxon>Actinomycetes</taxon>
        <taxon>Micrococcales</taxon>
        <taxon>Promicromonosporaceae</taxon>
        <taxon>Isoptericola</taxon>
    </lineage>
</organism>
<dbReference type="RefSeq" id="WP_172152064.1">
    <property type="nucleotide sequence ID" value="NZ_BAABID010000002.1"/>
</dbReference>
<evidence type="ECO:0000256" key="1">
    <source>
        <dbReference type="SAM" id="MobiDB-lite"/>
    </source>
</evidence>
<proteinExistence type="predicted"/>
<protein>
    <submittedName>
        <fullName evidence="2">Uncharacterized protein</fullName>
    </submittedName>
</protein>
<sequence length="316" mass="31553">MGPTAARRDAPSSVSDGGPWAGQGGFPWAAPPEADDAADAPEHAADAPDVPAPGEGLPPWAQTPVPTEAPSLDAVLDGSAPVAGTFRDEAPTTRNPFARGTRRPAVARGTSAPAARDGDARSIADRTRAGRDAMRRGASGAAGAMRSARSVAGTVRRRRTSGLFSRRSTLLGATGLSLVAGVGVAAALDAVTGPAEPVATDATAVVAAPEVCAPAQVAWSRAAAAQVQMDVESPASLRKGFGTAREALAAVTPPDAVATEWATVSDYVSTMAEATAEAEDGQVEAAAAEALATLDTAAMTTASEQVTAYLADDCGS</sequence>
<accession>A0ABP8XYP5</accession>
<reference evidence="3" key="1">
    <citation type="journal article" date="2019" name="Int. J. Syst. Evol. Microbiol.">
        <title>The Global Catalogue of Microorganisms (GCM) 10K type strain sequencing project: providing services to taxonomists for standard genome sequencing and annotation.</title>
        <authorList>
            <consortium name="The Broad Institute Genomics Platform"/>
            <consortium name="The Broad Institute Genome Sequencing Center for Infectious Disease"/>
            <person name="Wu L."/>
            <person name="Ma J."/>
        </authorList>
    </citation>
    <scope>NUCLEOTIDE SEQUENCE [LARGE SCALE GENOMIC DNA]</scope>
    <source>
        <strain evidence="3">JCM 18063</strain>
    </source>
</reference>
<dbReference type="Proteomes" id="UP001500956">
    <property type="component" value="Unassembled WGS sequence"/>
</dbReference>
<feature type="region of interest" description="Disordered" evidence="1">
    <location>
        <begin position="1"/>
        <end position="154"/>
    </location>
</feature>
<feature type="compositionally biased region" description="Low complexity" evidence="1">
    <location>
        <begin position="136"/>
        <end position="153"/>
    </location>
</feature>
<comment type="caution">
    <text evidence="2">The sequence shown here is derived from an EMBL/GenBank/DDBJ whole genome shotgun (WGS) entry which is preliminary data.</text>
</comment>
<gene>
    <name evidence="2" type="ORF">GCM10023216_01200</name>
</gene>